<gene>
    <name evidence="1" type="ORF">F0P96_00015</name>
</gene>
<keyword evidence="2" id="KW-1185">Reference proteome</keyword>
<name>A0A7L4ZVW5_9BACT</name>
<dbReference type="AlphaFoldDB" id="A0A7L4ZVW5"/>
<dbReference type="RefSeq" id="WP_151076709.1">
    <property type="nucleotide sequence ID" value="NZ_CP047647.1"/>
</dbReference>
<organism evidence="1 2">
    <name type="scientific">Hymenobacter busanensis</name>
    <dbReference type="NCBI Taxonomy" id="2607656"/>
    <lineage>
        <taxon>Bacteria</taxon>
        <taxon>Pseudomonadati</taxon>
        <taxon>Bacteroidota</taxon>
        <taxon>Cytophagia</taxon>
        <taxon>Cytophagales</taxon>
        <taxon>Hymenobacteraceae</taxon>
        <taxon>Hymenobacter</taxon>
    </lineage>
</organism>
<dbReference type="EMBL" id="VTWU01000001">
    <property type="protein sequence ID" value="KAA9339060.1"/>
    <property type="molecule type" value="Genomic_DNA"/>
</dbReference>
<protein>
    <submittedName>
        <fullName evidence="1">Uncharacterized protein</fullName>
    </submittedName>
</protein>
<evidence type="ECO:0000313" key="1">
    <source>
        <dbReference type="EMBL" id="KAA9339060.1"/>
    </source>
</evidence>
<proteinExistence type="predicted"/>
<sequence length="116" mass="13107">MSDEYIAGLIGTALGAAIGTATSYITSYWAPLRLERRREKREEERLWGPRKRLIREMLDNAAPGKGRSFKTLKLVTGTNDDELSRLLVELGARGFTRESGEVAWDYAENRPLGKYT</sequence>
<dbReference type="Proteomes" id="UP000326380">
    <property type="component" value="Unassembled WGS sequence"/>
</dbReference>
<evidence type="ECO:0000313" key="2">
    <source>
        <dbReference type="Proteomes" id="UP000326380"/>
    </source>
</evidence>
<reference evidence="1 2" key="1">
    <citation type="submission" date="2019-09" db="EMBL/GenBank/DDBJ databases">
        <title>Genome sequence of Hymenobacter sp. M3.</title>
        <authorList>
            <person name="Srinivasan S."/>
        </authorList>
    </citation>
    <scope>NUCLEOTIDE SEQUENCE [LARGE SCALE GENOMIC DNA]</scope>
    <source>
        <strain evidence="1 2">M3</strain>
    </source>
</reference>
<accession>A0A7L4ZVW5</accession>
<comment type="caution">
    <text evidence="1">The sequence shown here is derived from an EMBL/GenBank/DDBJ whole genome shotgun (WGS) entry which is preliminary data.</text>
</comment>